<reference evidence="4 5" key="1">
    <citation type="submission" date="2019-03" db="EMBL/GenBank/DDBJ databases">
        <title>Genomic Encyclopedia of Type Strains, Phase IV (KMG-IV): sequencing the most valuable type-strain genomes for metagenomic binning, comparative biology and taxonomic classification.</title>
        <authorList>
            <person name="Goeker M."/>
        </authorList>
    </citation>
    <scope>NUCLEOTIDE SEQUENCE [LARGE SCALE GENOMIC DNA]</scope>
    <source>
        <strain evidence="4 5">DSM 45361</strain>
    </source>
</reference>
<gene>
    <name evidence="4" type="ORF">EV186_103236</name>
</gene>
<keyword evidence="4" id="KW-0689">Ribosomal protein</keyword>
<dbReference type="PANTHER" id="PTHR43877:SF1">
    <property type="entry name" value="ACETYLTRANSFERASE"/>
    <property type="match status" value="1"/>
</dbReference>
<keyword evidence="2" id="KW-0012">Acyltransferase</keyword>
<sequence>MAQADVRVAEPADAAEIARIQLDTWRAAYADLLPPDVLAGLDASNAEQSWRAAVDDDATTLYVATEGPWIVGFCVAGPAPDGEMALADGSVPEDAATVGMIGTLIVEPRWGRRGHGGRLLGTAADGLRKAGMTRGITWVPEADVVSGAFYRRAGWAPDGTLRTLDTGGGTMRELRLTGTVELTVR</sequence>
<dbReference type="GO" id="GO:0016747">
    <property type="term" value="F:acyltransferase activity, transferring groups other than amino-acyl groups"/>
    <property type="evidence" value="ECO:0007669"/>
    <property type="project" value="InterPro"/>
</dbReference>
<evidence type="ECO:0000256" key="1">
    <source>
        <dbReference type="ARBA" id="ARBA00022679"/>
    </source>
</evidence>
<comment type="caution">
    <text evidence="4">The sequence shown here is derived from an EMBL/GenBank/DDBJ whole genome shotgun (WGS) entry which is preliminary data.</text>
</comment>
<dbReference type="Pfam" id="PF00583">
    <property type="entry name" value="Acetyltransf_1"/>
    <property type="match status" value="1"/>
</dbReference>
<name>A0A4R6SCF2_LABRH</name>
<dbReference type="InterPro" id="IPR000182">
    <property type="entry name" value="GNAT_dom"/>
</dbReference>
<dbReference type="Proteomes" id="UP000295444">
    <property type="component" value="Unassembled WGS sequence"/>
</dbReference>
<dbReference type="SUPFAM" id="SSF55729">
    <property type="entry name" value="Acyl-CoA N-acyltransferases (Nat)"/>
    <property type="match status" value="1"/>
</dbReference>
<keyword evidence="4" id="KW-0687">Ribonucleoprotein</keyword>
<proteinExistence type="predicted"/>
<dbReference type="OrthoDB" id="5243635at2"/>
<dbReference type="GO" id="GO:0005840">
    <property type="term" value="C:ribosome"/>
    <property type="evidence" value="ECO:0007669"/>
    <property type="project" value="UniProtKB-KW"/>
</dbReference>
<dbReference type="Gene3D" id="3.40.630.30">
    <property type="match status" value="1"/>
</dbReference>
<organism evidence="4 5">
    <name type="scientific">Labedaea rhizosphaerae</name>
    <dbReference type="NCBI Taxonomy" id="598644"/>
    <lineage>
        <taxon>Bacteria</taxon>
        <taxon>Bacillati</taxon>
        <taxon>Actinomycetota</taxon>
        <taxon>Actinomycetes</taxon>
        <taxon>Pseudonocardiales</taxon>
        <taxon>Pseudonocardiaceae</taxon>
        <taxon>Labedaea</taxon>
    </lineage>
</organism>
<evidence type="ECO:0000313" key="4">
    <source>
        <dbReference type="EMBL" id="TDP97273.1"/>
    </source>
</evidence>
<protein>
    <submittedName>
        <fullName evidence="4">Ribosomal protein S18 acetylase RimI-like enzyme</fullName>
    </submittedName>
</protein>
<dbReference type="PANTHER" id="PTHR43877">
    <property type="entry name" value="AMINOALKYLPHOSPHONATE N-ACETYLTRANSFERASE-RELATED-RELATED"/>
    <property type="match status" value="1"/>
</dbReference>
<dbReference type="EMBL" id="SNXZ01000003">
    <property type="protein sequence ID" value="TDP97273.1"/>
    <property type="molecule type" value="Genomic_DNA"/>
</dbReference>
<evidence type="ECO:0000313" key="5">
    <source>
        <dbReference type="Proteomes" id="UP000295444"/>
    </source>
</evidence>
<dbReference type="PROSITE" id="PS51186">
    <property type="entry name" value="GNAT"/>
    <property type="match status" value="1"/>
</dbReference>
<evidence type="ECO:0000256" key="2">
    <source>
        <dbReference type="ARBA" id="ARBA00023315"/>
    </source>
</evidence>
<dbReference type="InterPro" id="IPR016181">
    <property type="entry name" value="Acyl_CoA_acyltransferase"/>
</dbReference>
<feature type="domain" description="N-acetyltransferase" evidence="3">
    <location>
        <begin position="4"/>
        <end position="179"/>
    </location>
</feature>
<keyword evidence="5" id="KW-1185">Reference proteome</keyword>
<keyword evidence="1" id="KW-0808">Transferase</keyword>
<accession>A0A4R6SCF2</accession>
<evidence type="ECO:0000259" key="3">
    <source>
        <dbReference type="PROSITE" id="PS51186"/>
    </source>
</evidence>
<dbReference type="AlphaFoldDB" id="A0A4R6SCF2"/>
<dbReference type="RefSeq" id="WP_133850501.1">
    <property type="nucleotide sequence ID" value="NZ_SNXZ01000003.1"/>
</dbReference>
<dbReference type="InterPro" id="IPR050832">
    <property type="entry name" value="Bact_Acetyltransf"/>
</dbReference>